<comment type="caution">
    <text evidence="2">The sequence shown here is derived from an EMBL/GenBank/DDBJ whole genome shotgun (WGS) entry which is preliminary data.</text>
</comment>
<reference evidence="2" key="1">
    <citation type="journal article" date="2023" name="GigaByte">
        <title>Genome assembly of the bearded iris, Iris pallida Lam.</title>
        <authorList>
            <person name="Bruccoleri R.E."/>
            <person name="Oakeley E.J."/>
            <person name="Faust A.M.E."/>
            <person name="Altorfer M."/>
            <person name="Dessus-Babus S."/>
            <person name="Burckhardt D."/>
            <person name="Oertli M."/>
            <person name="Naumann U."/>
            <person name="Petersen F."/>
            <person name="Wong J."/>
        </authorList>
    </citation>
    <scope>NUCLEOTIDE SEQUENCE</scope>
    <source>
        <strain evidence="2">GSM-AAB239-AS_SAM_17_03QT</strain>
    </source>
</reference>
<keyword evidence="4" id="KW-1185">Reference proteome</keyword>
<proteinExistence type="predicted"/>
<feature type="transmembrane region" description="Helical" evidence="1">
    <location>
        <begin position="47"/>
        <end position="68"/>
    </location>
</feature>
<sequence length="77" mass="8996">MLATKKLDENKVSFSSVRDSTVLFSLGYLATWRTSTKEFIFPYKTRIFFLFNTFRSMTLLTAAPYLGWKVAVLMYFS</sequence>
<dbReference type="Proteomes" id="UP001140949">
    <property type="component" value="Unassembled WGS sequence"/>
</dbReference>
<name>A0AAX6EEY3_IRIPA</name>
<evidence type="ECO:0000313" key="4">
    <source>
        <dbReference type="Proteomes" id="UP001140949"/>
    </source>
</evidence>
<reference evidence="2" key="2">
    <citation type="submission" date="2023-04" db="EMBL/GenBank/DDBJ databases">
        <authorList>
            <person name="Bruccoleri R.E."/>
            <person name="Oakeley E.J."/>
            <person name="Faust A.-M."/>
            <person name="Dessus-Babus S."/>
            <person name="Altorfer M."/>
            <person name="Burckhardt D."/>
            <person name="Oertli M."/>
            <person name="Naumann U."/>
            <person name="Petersen F."/>
            <person name="Wong J."/>
        </authorList>
    </citation>
    <scope>NUCLEOTIDE SEQUENCE</scope>
    <source>
        <strain evidence="2">GSM-AAB239-AS_SAM_17_03QT</strain>
        <tissue evidence="2">Leaf</tissue>
    </source>
</reference>
<evidence type="ECO:0000313" key="3">
    <source>
        <dbReference type="EMBL" id="KAJ6853191.1"/>
    </source>
</evidence>
<evidence type="ECO:0000256" key="1">
    <source>
        <dbReference type="SAM" id="Phobius"/>
    </source>
</evidence>
<keyword evidence="1" id="KW-0812">Transmembrane</keyword>
<evidence type="ECO:0000313" key="2">
    <source>
        <dbReference type="EMBL" id="KAJ6802632.1"/>
    </source>
</evidence>
<gene>
    <name evidence="2" type="ORF">M6B38_192255</name>
    <name evidence="3" type="ORF">M6B38_251620</name>
</gene>
<keyword evidence="1" id="KW-0472">Membrane</keyword>
<dbReference type="EMBL" id="JANAVB010000999">
    <property type="protein sequence ID" value="KAJ6853191.1"/>
    <property type="molecule type" value="Genomic_DNA"/>
</dbReference>
<organism evidence="2 4">
    <name type="scientific">Iris pallida</name>
    <name type="common">Sweet iris</name>
    <dbReference type="NCBI Taxonomy" id="29817"/>
    <lineage>
        <taxon>Eukaryota</taxon>
        <taxon>Viridiplantae</taxon>
        <taxon>Streptophyta</taxon>
        <taxon>Embryophyta</taxon>
        <taxon>Tracheophyta</taxon>
        <taxon>Spermatophyta</taxon>
        <taxon>Magnoliopsida</taxon>
        <taxon>Liliopsida</taxon>
        <taxon>Asparagales</taxon>
        <taxon>Iridaceae</taxon>
        <taxon>Iridoideae</taxon>
        <taxon>Irideae</taxon>
        <taxon>Iris</taxon>
    </lineage>
</organism>
<dbReference type="EMBL" id="JANAVB010037084">
    <property type="protein sequence ID" value="KAJ6802632.1"/>
    <property type="molecule type" value="Genomic_DNA"/>
</dbReference>
<accession>A0AAX6EEY3</accession>
<keyword evidence="1" id="KW-1133">Transmembrane helix</keyword>
<dbReference type="AlphaFoldDB" id="A0AAX6EEY3"/>
<protein>
    <submittedName>
        <fullName evidence="2">ATP synthase subunit O, mitochondrial</fullName>
    </submittedName>
</protein>